<name>A0A3D9SYN1_9ACTN</name>
<evidence type="ECO:0000256" key="1">
    <source>
        <dbReference type="SAM" id="Coils"/>
    </source>
</evidence>
<gene>
    <name evidence="2" type="ORF">DFJ69_4650</name>
</gene>
<reference evidence="2 3" key="1">
    <citation type="submission" date="2018-08" db="EMBL/GenBank/DDBJ databases">
        <title>Sequencing the genomes of 1000 actinobacteria strains.</title>
        <authorList>
            <person name="Klenk H.-P."/>
        </authorList>
    </citation>
    <scope>NUCLEOTIDE SEQUENCE [LARGE SCALE GENOMIC DNA]</scope>
    <source>
        <strain evidence="2 3">DSM 43927</strain>
    </source>
</reference>
<dbReference type="OrthoDB" id="3450861at2"/>
<accession>A0A3D9SYN1</accession>
<keyword evidence="1" id="KW-0175">Coiled coil</keyword>
<proteinExistence type="predicted"/>
<dbReference type="Proteomes" id="UP000256661">
    <property type="component" value="Unassembled WGS sequence"/>
</dbReference>
<organism evidence="2 3">
    <name type="scientific">Thermomonospora umbrina</name>
    <dbReference type="NCBI Taxonomy" id="111806"/>
    <lineage>
        <taxon>Bacteria</taxon>
        <taxon>Bacillati</taxon>
        <taxon>Actinomycetota</taxon>
        <taxon>Actinomycetes</taxon>
        <taxon>Streptosporangiales</taxon>
        <taxon>Thermomonosporaceae</taxon>
        <taxon>Thermomonospora</taxon>
    </lineage>
</organism>
<dbReference type="EMBL" id="QTTT01000001">
    <property type="protein sequence ID" value="REE99143.1"/>
    <property type="molecule type" value="Genomic_DNA"/>
</dbReference>
<evidence type="ECO:0000313" key="2">
    <source>
        <dbReference type="EMBL" id="REE99143.1"/>
    </source>
</evidence>
<dbReference type="RefSeq" id="WP_116024496.1">
    <property type="nucleotide sequence ID" value="NZ_QTTT01000001.1"/>
</dbReference>
<dbReference type="AlphaFoldDB" id="A0A3D9SYN1"/>
<comment type="caution">
    <text evidence="2">The sequence shown here is derived from an EMBL/GenBank/DDBJ whole genome shotgun (WGS) entry which is preliminary data.</text>
</comment>
<sequence>MTVVLVVMCLIVGGLELYLGKQSRDQARAFADRIEELREQVGKQNGVLVTVGEQLTAELSRVKREVLPGLDDRLRRNTGQIEELGGLLRQADEYIKTQASRLQDLEQQRVTLSALRRKLTDLETAVRAAPAPDTPDAGERIDTALVRLADLERNDTEIQKLQRDLTRTLEDVEDVVGDLLRYTGGELDDALRSSLRGGRSEGASPVPGRLWARDPQVQDVMEDMYERCLGAVRLSTRFRTVERAEGGGPERRRYFLSGRSMEDLAGAFTELLISTGGDLGAAALLPTDVRVAGAPHPADRPVMSDEAALKGLMRALYDSGGGTAQIGPLLTVRTREELLCAVLTSSQSLELENDEVFWDPSAAALRLRRMASHQVWELTDWAGRLPTT</sequence>
<keyword evidence="3" id="KW-1185">Reference proteome</keyword>
<evidence type="ECO:0000313" key="3">
    <source>
        <dbReference type="Proteomes" id="UP000256661"/>
    </source>
</evidence>
<protein>
    <submittedName>
        <fullName evidence="2">Uncharacterized protein</fullName>
    </submittedName>
</protein>
<feature type="coiled-coil region" evidence="1">
    <location>
        <begin position="88"/>
        <end position="125"/>
    </location>
</feature>